<dbReference type="OrthoDB" id="19923at2759"/>
<proteinExistence type="predicted"/>
<dbReference type="PANTHER" id="PTHR15228:SF25">
    <property type="entry name" value="F-BAR DOMAIN-CONTAINING PROTEIN"/>
    <property type="match status" value="1"/>
</dbReference>
<dbReference type="SMART" id="SM00324">
    <property type="entry name" value="RhoGAP"/>
    <property type="match status" value="1"/>
</dbReference>
<keyword evidence="4" id="KW-1185">Reference proteome</keyword>
<accession>C7ZBG0</accession>
<feature type="non-terminal residue" evidence="3">
    <location>
        <position position="1"/>
    </location>
</feature>
<dbReference type="KEGG" id="nhe:NECHADRAFT_6725"/>
<dbReference type="GO" id="GO:0005938">
    <property type="term" value="C:cell cortex"/>
    <property type="evidence" value="ECO:0007669"/>
    <property type="project" value="TreeGrafter"/>
</dbReference>
<dbReference type="InParanoid" id="C7ZBG0"/>
<dbReference type="InterPro" id="IPR008936">
    <property type="entry name" value="Rho_GTPase_activation_prot"/>
</dbReference>
<dbReference type="OMA" id="WIFMESD"/>
<dbReference type="GO" id="GO:0005096">
    <property type="term" value="F:GTPase activator activity"/>
    <property type="evidence" value="ECO:0007669"/>
    <property type="project" value="UniProtKB-KW"/>
</dbReference>
<feature type="non-terminal residue" evidence="3">
    <location>
        <position position="211"/>
    </location>
</feature>
<organism evidence="3 4">
    <name type="scientific">Fusarium vanettenii (strain ATCC MYA-4622 / CBS 123669 / FGSC 9596 / NRRL 45880 / 77-13-4)</name>
    <name type="common">Fusarium solani subsp. pisi</name>
    <dbReference type="NCBI Taxonomy" id="660122"/>
    <lineage>
        <taxon>Eukaryota</taxon>
        <taxon>Fungi</taxon>
        <taxon>Dikarya</taxon>
        <taxon>Ascomycota</taxon>
        <taxon>Pezizomycotina</taxon>
        <taxon>Sordariomycetes</taxon>
        <taxon>Hypocreomycetidae</taxon>
        <taxon>Hypocreales</taxon>
        <taxon>Nectriaceae</taxon>
        <taxon>Fusarium</taxon>
        <taxon>Fusarium solani species complex</taxon>
        <taxon>Fusarium vanettenii</taxon>
    </lineage>
</organism>
<keyword evidence="1" id="KW-0343">GTPase activation</keyword>
<dbReference type="EMBL" id="GG698914">
    <property type="protein sequence ID" value="EEU38849.1"/>
    <property type="molecule type" value="Genomic_DNA"/>
</dbReference>
<protein>
    <recommendedName>
        <fullName evidence="2">Rho-GAP domain-containing protein</fullName>
    </recommendedName>
</protein>
<evidence type="ECO:0000313" key="3">
    <source>
        <dbReference type="EMBL" id="EEU38849.1"/>
    </source>
</evidence>
<dbReference type="SUPFAM" id="SSF48350">
    <property type="entry name" value="GTPase activation domain, GAP"/>
    <property type="match status" value="1"/>
</dbReference>
<evidence type="ECO:0000313" key="4">
    <source>
        <dbReference type="Proteomes" id="UP000005206"/>
    </source>
</evidence>
<dbReference type="GeneID" id="9670756"/>
<dbReference type="GO" id="GO:0007165">
    <property type="term" value="P:signal transduction"/>
    <property type="evidence" value="ECO:0007669"/>
    <property type="project" value="InterPro"/>
</dbReference>
<dbReference type="HOGENOM" id="CLU_025218_0_1_1"/>
<dbReference type="eggNOG" id="KOG2710">
    <property type="taxonomic scope" value="Eukaryota"/>
</dbReference>
<dbReference type="Proteomes" id="UP000005206">
    <property type="component" value="Chromosome 7"/>
</dbReference>
<dbReference type="GO" id="GO:0060237">
    <property type="term" value="P:regulation of fungal-type cell wall organization"/>
    <property type="evidence" value="ECO:0007669"/>
    <property type="project" value="TreeGrafter"/>
</dbReference>
<gene>
    <name evidence="3" type="ORF">NECHADRAFT_6725</name>
</gene>
<feature type="domain" description="Rho-GAP" evidence="2">
    <location>
        <begin position="17"/>
        <end position="211"/>
    </location>
</feature>
<dbReference type="PROSITE" id="PS50238">
    <property type="entry name" value="RHOGAP"/>
    <property type="match status" value="1"/>
</dbReference>
<evidence type="ECO:0000259" key="2">
    <source>
        <dbReference type="PROSITE" id="PS50238"/>
    </source>
</evidence>
<dbReference type="Gene3D" id="1.10.555.10">
    <property type="entry name" value="Rho GTPase activation protein"/>
    <property type="match status" value="1"/>
</dbReference>
<dbReference type="Pfam" id="PF00620">
    <property type="entry name" value="RhoGAP"/>
    <property type="match status" value="1"/>
</dbReference>
<dbReference type="STRING" id="660122.C7ZBG0"/>
<reference evidence="3 4" key="1">
    <citation type="journal article" date="2009" name="PLoS Genet.">
        <title>The genome of Nectria haematococca: contribution of supernumerary chromosomes to gene expansion.</title>
        <authorList>
            <person name="Coleman J.J."/>
            <person name="Rounsley S.D."/>
            <person name="Rodriguez-Carres M."/>
            <person name="Kuo A."/>
            <person name="Wasmann C.C."/>
            <person name="Grimwood J."/>
            <person name="Schmutz J."/>
            <person name="Taga M."/>
            <person name="White G.J."/>
            <person name="Zhou S."/>
            <person name="Schwartz D.C."/>
            <person name="Freitag M."/>
            <person name="Ma L.J."/>
            <person name="Danchin E.G."/>
            <person name="Henrissat B."/>
            <person name="Coutinho P.M."/>
            <person name="Nelson D.R."/>
            <person name="Straney D."/>
            <person name="Napoli C.A."/>
            <person name="Barker B.M."/>
            <person name="Gribskov M."/>
            <person name="Rep M."/>
            <person name="Kroken S."/>
            <person name="Molnar I."/>
            <person name="Rensing C."/>
            <person name="Kennell J.C."/>
            <person name="Zamora J."/>
            <person name="Farman M.L."/>
            <person name="Selker E.U."/>
            <person name="Salamov A."/>
            <person name="Shapiro H."/>
            <person name="Pangilinan J."/>
            <person name="Lindquist E."/>
            <person name="Lamers C."/>
            <person name="Grigoriev I.V."/>
            <person name="Geiser D.M."/>
            <person name="Covert S.F."/>
            <person name="Temporini E."/>
            <person name="Vanetten H.D."/>
        </authorList>
    </citation>
    <scope>NUCLEOTIDE SEQUENCE [LARGE SCALE GENOMIC DNA]</scope>
    <source>
        <strain evidence="4">ATCC MYA-4622 / CBS 123669 / FGSC 9596 / NRRL 45880 / 77-13-4</strain>
    </source>
</reference>
<name>C7ZBG0_FUSV7</name>
<sequence>IFGVTLADSINCVKSPTTLQDRDGVRRIYGYVPVVIAKAGAFLKVKGLYVEEIFATPGNPVRISKLQQKFDSSLEYGRSLVWDGYTVHDAAGIFLRYLKSLPEPIVPYNCYAGFIDGLTPFVDRELTGGESAEALKVATDLITPMPPYNRQLLLWILDIIRGFAIHSEINKMTTPRLISVFQPSIISGPPDEMDAEEHHAAASVAILLLRY</sequence>
<dbReference type="AlphaFoldDB" id="C7ZBG0"/>
<evidence type="ECO:0000256" key="1">
    <source>
        <dbReference type="ARBA" id="ARBA00022468"/>
    </source>
</evidence>
<dbReference type="InterPro" id="IPR000198">
    <property type="entry name" value="RhoGAP_dom"/>
</dbReference>
<dbReference type="InterPro" id="IPR051025">
    <property type="entry name" value="RhoGAP"/>
</dbReference>
<dbReference type="RefSeq" id="XP_003044562.1">
    <property type="nucleotide sequence ID" value="XM_003044516.1"/>
</dbReference>
<dbReference type="VEuPathDB" id="FungiDB:NECHADRAFT_6725"/>
<dbReference type="PANTHER" id="PTHR15228">
    <property type="entry name" value="SPERMATHECAL PHYSIOLOGY VARIANT"/>
    <property type="match status" value="1"/>
</dbReference>